<evidence type="ECO:0000313" key="3">
    <source>
        <dbReference type="Proteomes" id="UP001208570"/>
    </source>
</evidence>
<name>A0AAD9J8V9_9ANNE</name>
<sequence length="400" mass="45525">MTSGSERPATGDSQTRSQYERTRSPSTTIISDYGSEWTVAADDRIRIDDASGTYIPGWHRATMSAISTRRRSTPTAEFTHPRPHTALVLPADKQELEKMYQKALQHYELEGNPDQIYRNDGTTFENYHGKLIERHQLLRMQRQLRLKSAEERRRQISLEKQERNDIILNRSGSSLGRGKTCPDSAFALYDRSASSSPVHMPKVPTVYISTRQVEPAQKYSSLPPSHSSQYCMYHKEMIRGESPSTLSASTAGNVEKISPRSAQKIMKSMLKSERPFRARLHPQKSNAPEKKSTEKVDIRLLDPRNPAVMKQHSSKSIPSKCTRYVLVTNTKDDTNKIIPTPLEEQLIMERFPDRMEKWLTGYPRSPRTYHGFPSSYLKAMALDRKALLQSISSAGHNKAC</sequence>
<gene>
    <name evidence="2" type="ORF">LSH36_497g00051</name>
</gene>
<protein>
    <submittedName>
        <fullName evidence="2">Uncharacterized protein</fullName>
    </submittedName>
</protein>
<dbReference type="Proteomes" id="UP001208570">
    <property type="component" value="Unassembled WGS sequence"/>
</dbReference>
<organism evidence="2 3">
    <name type="scientific">Paralvinella palmiformis</name>
    <dbReference type="NCBI Taxonomy" id="53620"/>
    <lineage>
        <taxon>Eukaryota</taxon>
        <taxon>Metazoa</taxon>
        <taxon>Spiralia</taxon>
        <taxon>Lophotrochozoa</taxon>
        <taxon>Annelida</taxon>
        <taxon>Polychaeta</taxon>
        <taxon>Sedentaria</taxon>
        <taxon>Canalipalpata</taxon>
        <taxon>Terebellida</taxon>
        <taxon>Terebelliformia</taxon>
        <taxon>Alvinellidae</taxon>
        <taxon>Paralvinella</taxon>
    </lineage>
</organism>
<accession>A0AAD9J8V9</accession>
<comment type="caution">
    <text evidence="2">The sequence shown here is derived from an EMBL/GenBank/DDBJ whole genome shotgun (WGS) entry which is preliminary data.</text>
</comment>
<evidence type="ECO:0000256" key="1">
    <source>
        <dbReference type="SAM" id="MobiDB-lite"/>
    </source>
</evidence>
<dbReference type="EMBL" id="JAODUP010000497">
    <property type="protein sequence ID" value="KAK2148439.1"/>
    <property type="molecule type" value="Genomic_DNA"/>
</dbReference>
<evidence type="ECO:0000313" key="2">
    <source>
        <dbReference type="EMBL" id="KAK2148439.1"/>
    </source>
</evidence>
<dbReference type="AlphaFoldDB" id="A0AAD9J8V9"/>
<feature type="compositionally biased region" description="Polar residues" evidence="1">
    <location>
        <begin position="1"/>
        <end position="17"/>
    </location>
</feature>
<feature type="region of interest" description="Disordered" evidence="1">
    <location>
        <begin position="1"/>
        <end position="27"/>
    </location>
</feature>
<reference evidence="2" key="1">
    <citation type="journal article" date="2023" name="Mol. Biol. Evol.">
        <title>Third-Generation Sequencing Reveals the Adaptive Role of the Epigenome in Three Deep-Sea Polychaetes.</title>
        <authorList>
            <person name="Perez M."/>
            <person name="Aroh O."/>
            <person name="Sun Y."/>
            <person name="Lan Y."/>
            <person name="Juniper S.K."/>
            <person name="Young C.R."/>
            <person name="Angers B."/>
            <person name="Qian P.Y."/>
        </authorList>
    </citation>
    <scope>NUCLEOTIDE SEQUENCE</scope>
    <source>
        <strain evidence="2">P08H-3</strain>
    </source>
</reference>
<keyword evidence="3" id="KW-1185">Reference proteome</keyword>
<proteinExistence type="predicted"/>